<comment type="subcellular location">
    <subcellularLocation>
        <location evidence="1 8">Cell membrane</location>
        <topology evidence="1 8">Multi-pass membrane protein</topology>
    </subcellularLocation>
</comment>
<feature type="transmembrane region" description="Helical" evidence="8">
    <location>
        <begin position="101"/>
        <end position="123"/>
    </location>
</feature>
<dbReference type="EMBL" id="BANX01000008">
    <property type="protein sequence ID" value="GAC67630.1"/>
    <property type="molecule type" value="Genomic_DNA"/>
</dbReference>
<reference evidence="9 10" key="1">
    <citation type="submission" date="2013-01" db="EMBL/GenBank/DDBJ databases">
        <title>Whole genome shotgun sequence of Gordonia soli NBRC 108243.</title>
        <authorList>
            <person name="Isaki-Nakamura S."/>
            <person name="Hosoyama A."/>
            <person name="Tsuchikane K."/>
            <person name="Ando Y."/>
            <person name="Baba S."/>
            <person name="Ohji S."/>
            <person name="Hamada M."/>
            <person name="Tamura T."/>
            <person name="Yamazoe A."/>
            <person name="Yamazaki S."/>
            <person name="Fujita N."/>
        </authorList>
    </citation>
    <scope>NUCLEOTIDE SEQUENCE [LARGE SCALE GENOMIC DNA]</scope>
    <source>
        <strain evidence="9 10">NBRC 108243</strain>
    </source>
</reference>
<feature type="transmembrane region" description="Helical" evidence="8">
    <location>
        <begin position="159"/>
        <end position="178"/>
    </location>
</feature>
<dbReference type="InterPro" id="IPR002781">
    <property type="entry name" value="TM_pro_TauE-like"/>
</dbReference>
<dbReference type="PANTHER" id="PTHR30269">
    <property type="entry name" value="TRANSMEMBRANE PROTEIN YFCA"/>
    <property type="match status" value="1"/>
</dbReference>
<feature type="transmembrane region" description="Helical" evidence="8">
    <location>
        <begin position="135"/>
        <end position="153"/>
    </location>
</feature>
<feature type="transmembrane region" description="Helical" evidence="8">
    <location>
        <begin position="7"/>
        <end position="38"/>
    </location>
</feature>
<evidence type="ECO:0000313" key="9">
    <source>
        <dbReference type="EMBL" id="GAC67630.1"/>
    </source>
</evidence>
<feature type="transmembrane region" description="Helical" evidence="8">
    <location>
        <begin position="44"/>
        <end position="64"/>
    </location>
</feature>
<gene>
    <name evidence="9" type="ORF">GS4_08_02150</name>
</gene>
<evidence type="ECO:0000256" key="7">
    <source>
        <dbReference type="ARBA" id="ARBA00023136"/>
    </source>
</evidence>
<dbReference type="AlphaFoldDB" id="M0QG73"/>
<evidence type="ECO:0000256" key="5">
    <source>
        <dbReference type="ARBA" id="ARBA00022692"/>
    </source>
</evidence>
<evidence type="ECO:0000256" key="6">
    <source>
        <dbReference type="ARBA" id="ARBA00022989"/>
    </source>
</evidence>
<sequence>MSTADIVLLIVAAAMAGWVDAVVGGGGLVLIPAMLIAYPGLPTATALGTNKFAAVFGTASAAVAYARKVRLDARTLAPVFVLAVLSSGAGAYVASRLPTEAFTPIVLGLLVAVGIFVVCKPDFGSATLQTRSRTSKLVGLLVAGVVVAFYDGVMGPGTGTFLIITLTALVGTGFLESSARAKVINTGTNLGALVVFGLGGHILWLLGLGLAVANIAGAQVGAHMALGRGSSFVRWVLLAVVLVMVGKLSYDLITD</sequence>
<keyword evidence="6 8" id="KW-1133">Transmembrane helix</keyword>
<dbReference type="GO" id="GO:0005886">
    <property type="term" value="C:plasma membrane"/>
    <property type="evidence" value="ECO:0007669"/>
    <property type="project" value="UniProtKB-SubCell"/>
</dbReference>
<dbReference type="Proteomes" id="UP000011666">
    <property type="component" value="Unassembled WGS sequence"/>
</dbReference>
<proteinExistence type="inferred from homology"/>
<feature type="transmembrane region" description="Helical" evidence="8">
    <location>
        <begin position="76"/>
        <end position="95"/>
    </location>
</feature>
<evidence type="ECO:0000256" key="2">
    <source>
        <dbReference type="ARBA" id="ARBA00009142"/>
    </source>
</evidence>
<evidence type="ECO:0000256" key="1">
    <source>
        <dbReference type="ARBA" id="ARBA00004651"/>
    </source>
</evidence>
<keyword evidence="4 8" id="KW-1003">Cell membrane</keyword>
<keyword evidence="10" id="KW-1185">Reference proteome</keyword>
<evidence type="ECO:0000256" key="3">
    <source>
        <dbReference type="ARBA" id="ARBA00022448"/>
    </source>
</evidence>
<evidence type="ECO:0000313" key="10">
    <source>
        <dbReference type="Proteomes" id="UP000011666"/>
    </source>
</evidence>
<evidence type="ECO:0000256" key="4">
    <source>
        <dbReference type="ARBA" id="ARBA00022475"/>
    </source>
</evidence>
<feature type="transmembrane region" description="Helical" evidence="8">
    <location>
        <begin position="232"/>
        <end position="250"/>
    </location>
</feature>
<dbReference type="eggNOG" id="COG0730">
    <property type="taxonomic scope" value="Bacteria"/>
</dbReference>
<protein>
    <recommendedName>
        <fullName evidence="8">Probable membrane transporter protein</fullName>
    </recommendedName>
</protein>
<dbReference type="PANTHER" id="PTHR30269:SF0">
    <property type="entry name" value="MEMBRANE TRANSPORTER PROTEIN YFCA-RELATED"/>
    <property type="match status" value="1"/>
</dbReference>
<evidence type="ECO:0000256" key="8">
    <source>
        <dbReference type="RuleBase" id="RU363041"/>
    </source>
</evidence>
<comment type="similarity">
    <text evidence="2 8">Belongs to the 4-toluene sulfonate uptake permease (TSUP) (TC 2.A.102) family.</text>
</comment>
<dbReference type="STRING" id="1223545.GS4_08_02150"/>
<feature type="transmembrane region" description="Helical" evidence="8">
    <location>
        <begin position="190"/>
        <end position="212"/>
    </location>
</feature>
<name>M0QG73_9ACTN</name>
<dbReference type="RefSeq" id="WP_007619012.1">
    <property type="nucleotide sequence ID" value="NZ_BANX01000008.1"/>
</dbReference>
<dbReference type="InterPro" id="IPR052017">
    <property type="entry name" value="TSUP"/>
</dbReference>
<comment type="caution">
    <text evidence="9">The sequence shown here is derived from an EMBL/GenBank/DDBJ whole genome shotgun (WGS) entry which is preliminary data.</text>
</comment>
<accession>M0QG73</accession>
<keyword evidence="5 8" id="KW-0812">Transmembrane</keyword>
<dbReference type="Pfam" id="PF01925">
    <property type="entry name" value="TauE"/>
    <property type="match status" value="1"/>
</dbReference>
<keyword evidence="7 8" id="KW-0472">Membrane</keyword>
<organism evidence="9 10">
    <name type="scientific">Gordonia soli NBRC 108243</name>
    <dbReference type="NCBI Taxonomy" id="1223545"/>
    <lineage>
        <taxon>Bacteria</taxon>
        <taxon>Bacillati</taxon>
        <taxon>Actinomycetota</taxon>
        <taxon>Actinomycetes</taxon>
        <taxon>Mycobacteriales</taxon>
        <taxon>Gordoniaceae</taxon>
        <taxon>Gordonia</taxon>
    </lineage>
</organism>
<keyword evidence="3" id="KW-0813">Transport</keyword>